<reference evidence="3 4" key="1">
    <citation type="submission" date="2023-06" db="EMBL/GenBank/DDBJ databases">
        <authorList>
            <person name="Feng G."/>
            <person name="Li J."/>
            <person name="Zhu H."/>
        </authorList>
    </citation>
    <scope>NUCLEOTIDE SEQUENCE [LARGE SCALE GENOMIC DNA]</scope>
    <source>
        <strain evidence="3 4">RHCKG23</strain>
    </source>
</reference>
<evidence type="ECO:0000256" key="2">
    <source>
        <dbReference type="SAM" id="SignalP"/>
    </source>
</evidence>
<comment type="caution">
    <text evidence="3">The sequence shown here is derived from an EMBL/GenBank/DDBJ whole genome shotgun (WGS) entry which is preliminary data.</text>
</comment>
<evidence type="ECO:0000256" key="1">
    <source>
        <dbReference type="SAM" id="MobiDB-lite"/>
    </source>
</evidence>
<evidence type="ECO:0008006" key="5">
    <source>
        <dbReference type="Google" id="ProtNLM"/>
    </source>
</evidence>
<feature type="chain" id="PRO_5045526860" description="Hemagglutinin" evidence="2">
    <location>
        <begin position="25"/>
        <end position="689"/>
    </location>
</feature>
<organism evidence="3 4">
    <name type="scientific">Curtobacterium citri</name>
    <dbReference type="NCBI Taxonomy" id="3055139"/>
    <lineage>
        <taxon>Bacteria</taxon>
        <taxon>Bacillati</taxon>
        <taxon>Actinomycetota</taxon>
        <taxon>Actinomycetes</taxon>
        <taxon>Micrococcales</taxon>
        <taxon>Microbacteriaceae</taxon>
        <taxon>Curtobacterium</taxon>
    </lineage>
</organism>
<evidence type="ECO:0000313" key="4">
    <source>
        <dbReference type="Proteomes" id="UP001237823"/>
    </source>
</evidence>
<name>A0ABT7T4P1_9MICO</name>
<evidence type="ECO:0000313" key="3">
    <source>
        <dbReference type="EMBL" id="MDM7883904.1"/>
    </source>
</evidence>
<feature type="signal peptide" evidence="2">
    <location>
        <begin position="1"/>
        <end position="24"/>
    </location>
</feature>
<keyword evidence="4" id="KW-1185">Reference proteome</keyword>
<feature type="region of interest" description="Disordered" evidence="1">
    <location>
        <begin position="322"/>
        <end position="341"/>
    </location>
</feature>
<dbReference type="EMBL" id="JAUCML010000001">
    <property type="protein sequence ID" value="MDM7883904.1"/>
    <property type="molecule type" value="Genomic_DNA"/>
</dbReference>
<accession>A0ABT7T4P1</accession>
<keyword evidence="2" id="KW-0732">Signal</keyword>
<dbReference type="Proteomes" id="UP001237823">
    <property type="component" value="Unassembled WGS sequence"/>
</dbReference>
<gene>
    <name evidence="3" type="ORF">QUG92_02190</name>
</gene>
<protein>
    <recommendedName>
        <fullName evidence="5">Hemagglutinin</fullName>
    </recommendedName>
</protein>
<sequence>MKKVIAAFASVLMLASVLVAVQLAGPTSSQERADALSGSSFQAGNIISDANFYDGDSMSASQVQSFLNGQVGSCTNSGCLRNGRYSLNSHGADAMCGALTGGSSLSAADIITRVGRACSISPKVILVTLQKEQALVTSRGPSAAVLERAMGYACPDNAQGRCDPAYAGVGNQVYWAAWQWKRYGNPSGTSNYFTWFAPGGTRQIQYNVPTSCGTKGVAVQNKATAALYYYTPYTPNTAALNNLYGTGDGCSAYGNRNFWRMYSDWFGSPTASAKPIGALDAVVGGGDVVTVRGWTIDPTAPGSSSSVHVYVDSAAKKVVADQTRSDVGRAHPGAGSAHGYSADVPAAPGSHKVCVYAVSVDGARNTTLGCKTVTVVSASPFGRVDSAQAVPGGIRVRGWAIDADQQKPAISVRVVAGGKTTTLRADKVRSDVGRVYPAAGSGHGFDAVVPGVDGTQDVTVTGVNTGKGIDKQLGATASVRVPAARPDGGLDTFTGTATGITVSGWAIDGKTTNPIDVHVYIDGAGRRLVANQTRSDIGRIFPAYGAAHGFSLTATAAPGPHQVCVYGIDSAGGSNPTFRCDTVQVGNAPRGGLDAVTATSGGVAVRGWAWDADTTAVVPVDVYVDGRGARLQANGLRADVAKAYPAAGRNRGFSGTVAAASGKHDVCVYAIDANGGANTTLGCRTVTVP</sequence>
<proteinExistence type="predicted"/>
<dbReference type="RefSeq" id="WP_289457513.1">
    <property type="nucleotide sequence ID" value="NZ_JAUCML010000001.1"/>
</dbReference>